<dbReference type="GO" id="GO:0016987">
    <property type="term" value="F:sigma factor activity"/>
    <property type="evidence" value="ECO:0007669"/>
    <property type="project" value="UniProtKB-KW"/>
</dbReference>
<keyword evidence="2" id="KW-0805">Transcription regulation</keyword>
<keyword evidence="3" id="KW-0731">Sigma factor</keyword>
<dbReference type="Pfam" id="PF08281">
    <property type="entry name" value="Sigma70_r4_2"/>
    <property type="match status" value="1"/>
</dbReference>
<dbReference type="CDD" id="cd06171">
    <property type="entry name" value="Sigma70_r4"/>
    <property type="match status" value="1"/>
</dbReference>
<dbReference type="InterPro" id="IPR013324">
    <property type="entry name" value="RNA_pol_sigma_r3/r4-like"/>
</dbReference>
<name>W0F8L0_9BACT</name>
<protein>
    <recommendedName>
        <fullName evidence="9">RNA polymerase subunit sigma-24</fullName>
    </recommendedName>
</protein>
<dbReference type="InterPro" id="IPR013325">
    <property type="entry name" value="RNA_pol_sigma_r2"/>
</dbReference>
<proteinExistence type="inferred from homology"/>
<keyword evidence="4" id="KW-0804">Transcription</keyword>
<dbReference type="KEGG" id="nso:NIASO_14360"/>
<reference evidence="7 8" key="1">
    <citation type="submission" date="2013-12" db="EMBL/GenBank/DDBJ databases">
        <authorList>
            <consortium name="DOE Joint Genome Institute"/>
            <person name="Eisen J."/>
            <person name="Huntemann M."/>
            <person name="Han J."/>
            <person name="Chen A."/>
            <person name="Kyrpides N."/>
            <person name="Mavromatis K."/>
            <person name="Markowitz V."/>
            <person name="Palaniappan K."/>
            <person name="Ivanova N."/>
            <person name="Schaumberg A."/>
            <person name="Pati A."/>
            <person name="Liolios K."/>
            <person name="Nordberg H.P."/>
            <person name="Cantor M.N."/>
            <person name="Hua S.X."/>
            <person name="Woyke T."/>
        </authorList>
    </citation>
    <scope>NUCLEOTIDE SEQUENCE [LARGE SCALE GENOMIC DNA]</scope>
    <source>
        <strain evidence="8">DSM 19437</strain>
    </source>
</reference>
<evidence type="ECO:0000256" key="4">
    <source>
        <dbReference type="ARBA" id="ARBA00023163"/>
    </source>
</evidence>
<dbReference type="EMBL" id="CP007035">
    <property type="protein sequence ID" value="AHF17794.1"/>
    <property type="molecule type" value="Genomic_DNA"/>
</dbReference>
<dbReference type="InterPro" id="IPR014284">
    <property type="entry name" value="RNA_pol_sigma-70_dom"/>
</dbReference>
<evidence type="ECO:0000256" key="3">
    <source>
        <dbReference type="ARBA" id="ARBA00023082"/>
    </source>
</evidence>
<dbReference type="SUPFAM" id="SSF88946">
    <property type="entry name" value="Sigma2 domain of RNA polymerase sigma factors"/>
    <property type="match status" value="1"/>
</dbReference>
<feature type="domain" description="RNA polymerase sigma-70 region 2" evidence="5">
    <location>
        <begin position="61"/>
        <end position="126"/>
    </location>
</feature>
<dbReference type="InterPro" id="IPR007627">
    <property type="entry name" value="RNA_pol_sigma70_r2"/>
</dbReference>
<dbReference type="eggNOG" id="COG1595">
    <property type="taxonomic scope" value="Bacteria"/>
</dbReference>
<comment type="similarity">
    <text evidence="1">Belongs to the sigma-70 factor family. ECF subfamily.</text>
</comment>
<dbReference type="RefSeq" id="WP_245605183.1">
    <property type="nucleotide sequence ID" value="NZ_CP007035.1"/>
</dbReference>
<evidence type="ECO:0000256" key="2">
    <source>
        <dbReference type="ARBA" id="ARBA00023015"/>
    </source>
</evidence>
<dbReference type="AlphaFoldDB" id="W0F8L0"/>
<dbReference type="Gene3D" id="1.10.1740.10">
    <property type="match status" value="1"/>
</dbReference>
<dbReference type="PANTHER" id="PTHR43133:SF46">
    <property type="entry name" value="RNA POLYMERASE SIGMA-70 FACTOR ECF SUBFAMILY"/>
    <property type="match status" value="1"/>
</dbReference>
<sequence length="230" mass="27115">MNFKLKLQFSPQKKTVYSRLLQNALDNRLHAMPSAQKSSRSIPFIIYSCKFGPMGPADSWYTNYKARLFALACHFGYTTEEAEDIVHQFFLDLLQKELPNDIKNPEAYLVTAFKRRLIDLHRANRRKGQVSDIENFYLPSAQDIIEQLETDEVLMHRITEAYKKLPARYRRVIYMKYYQGYSTEKIVSLTGFTQQTVYNNLSKGIQHLRQHLKKERLFAKLANFIFLPFI</sequence>
<evidence type="ECO:0000313" key="8">
    <source>
        <dbReference type="Proteomes" id="UP000003586"/>
    </source>
</evidence>
<dbReference type="NCBIfam" id="TIGR02937">
    <property type="entry name" value="sigma70-ECF"/>
    <property type="match status" value="1"/>
</dbReference>
<dbReference type="Pfam" id="PF04542">
    <property type="entry name" value="Sigma70_r2"/>
    <property type="match status" value="1"/>
</dbReference>
<evidence type="ECO:0008006" key="9">
    <source>
        <dbReference type="Google" id="ProtNLM"/>
    </source>
</evidence>
<evidence type="ECO:0000313" key="7">
    <source>
        <dbReference type="EMBL" id="AHF17794.1"/>
    </source>
</evidence>
<dbReference type="HOGENOM" id="CLU_1203802_0_0_10"/>
<evidence type="ECO:0000256" key="1">
    <source>
        <dbReference type="ARBA" id="ARBA00010641"/>
    </source>
</evidence>
<keyword evidence="8" id="KW-1185">Reference proteome</keyword>
<gene>
    <name evidence="7" type="ORF">NIASO_14360</name>
</gene>
<dbReference type="GO" id="GO:0003677">
    <property type="term" value="F:DNA binding"/>
    <property type="evidence" value="ECO:0007669"/>
    <property type="project" value="InterPro"/>
</dbReference>
<dbReference type="GO" id="GO:0006352">
    <property type="term" value="P:DNA-templated transcription initiation"/>
    <property type="evidence" value="ECO:0007669"/>
    <property type="project" value="InterPro"/>
</dbReference>
<evidence type="ECO:0000259" key="6">
    <source>
        <dbReference type="Pfam" id="PF08281"/>
    </source>
</evidence>
<dbReference type="Proteomes" id="UP000003586">
    <property type="component" value="Chromosome"/>
</dbReference>
<dbReference type="SUPFAM" id="SSF88659">
    <property type="entry name" value="Sigma3 and sigma4 domains of RNA polymerase sigma factors"/>
    <property type="match status" value="1"/>
</dbReference>
<dbReference type="PANTHER" id="PTHR43133">
    <property type="entry name" value="RNA POLYMERASE ECF-TYPE SIGMA FACTO"/>
    <property type="match status" value="1"/>
</dbReference>
<dbReference type="InterPro" id="IPR039425">
    <property type="entry name" value="RNA_pol_sigma-70-like"/>
</dbReference>
<dbReference type="InterPro" id="IPR013249">
    <property type="entry name" value="RNA_pol_sigma70_r4_t2"/>
</dbReference>
<evidence type="ECO:0000259" key="5">
    <source>
        <dbReference type="Pfam" id="PF04542"/>
    </source>
</evidence>
<feature type="domain" description="RNA polymerase sigma factor 70 region 4 type 2" evidence="6">
    <location>
        <begin position="157"/>
        <end position="208"/>
    </location>
</feature>
<organism evidence="7 8">
    <name type="scientific">Niabella soli DSM 19437</name>
    <dbReference type="NCBI Taxonomy" id="929713"/>
    <lineage>
        <taxon>Bacteria</taxon>
        <taxon>Pseudomonadati</taxon>
        <taxon>Bacteroidota</taxon>
        <taxon>Chitinophagia</taxon>
        <taxon>Chitinophagales</taxon>
        <taxon>Chitinophagaceae</taxon>
        <taxon>Niabella</taxon>
    </lineage>
</organism>
<dbReference type="InterPro" id="IPR036388">
    <property type="entry name" value="WH-like_DNA-bd_sf"/>
</dbReference>
<accession>W0F8L0</accession>
<dbReference type="Gene3D" id="1.10.10.10">
    <property type="entry name" value="Winged helix-like DNA-binding domain superfamily/Winged helix DNA-binding domain"/>
    <property type="match status" value="1"/>
</dbReference>
<dbReference type="STRING" id="929713.NIASO_14360"/>